<dbReference type="EMBL" id="AP026073">
    <property type="protein sequence ID" value="BDM69372.1"/>
    <property type="molecule type" value="Genomic_DNA"/>
</dbReference>
<dbReference type="Pfam" id="PF00582">
    <property type="entry name" value="Usp"/>
    <property type="match status" value="1"/>
</dbReference>
<dbReference type="InterPro" id="IPR006015">
    <property type="entry name" value="Universal_stress_UspA"/>
</dbReference>
<dbReference type="Gene3D" id="3.40.50.620">
    <property type="entry name" value="HUPs"/>
    <property type="match status" value="1"/>
</dbReference>
<reference evidence="4" key="1">
    <citation type="submission" date="2022-06" db="EMBL/GenBank/DDBJ databases">
        <title>Complete genome sequence of Streptomyces nigrescens HEK616.</title>
        <authorList>
            <person name="Asamizu S."/>
            <person name="Onaka H."/>
        </authorList>
    </citation>
    <scope>NUCLEOTIDE SEQUENCE</scope>
    <source>
        <strain evidence="4">HEK616</strain>
    </source>
</reference>
<feature type="region of interest" description="Disordered" evidence="2">
    <location>
        <begin position="1"/>
        <end position="33"/>
    </location>
</feature>
<evidence type="ECO:0000259" key="3">
    <source>
        <dbReference type="Pfam" id="PF00582"/>
    </source>
</evidence>
<dbReference type="InterPro" id="IPR014729">
    <property type="entry name" value="Rossmann-like_a/b/a_fold"/>
</dbReference>
<comment type="similarity">
    <text evidence="1">Belongs to the universal stress protein A family.</text>
</comment>
<dbReference type="SUPFAM" id="SSF52402">
    <property type="entry name" value="Adenine nucleotide alpha hydrolases-like"/>
    <property type="match status" value="1"/>
</dbReference>
<feature type="domain" description="UspA" evidence="3">
    <location>
        <begin position="27"/>
        <end position="166"/>
    </location>
</feature>
<proteinExistence type="inferred from homology"/>
<evidence type="ECO:0000256" key="1">
    <source>
        <dbReference type="ARBA" id="ARBA00008791"/>
    </source>
</evidence>
<dbReference type="InterPro" id="IPR006016">
    <property type="entry name" value="UspA"/>
</dbReference>
<keyword evidence="5" id="KW-1185">Reference proteome</keyword>
<dbReference type="PANTHER" id="PTHR46553:SF3">
    <property type="entry name" value="ADENINE NUCLEOTIDE ALPHA HYDROLASES-LIKE SUPERFAMILY PROTEIN"/>
    <property type="match status" value="1"/>
</dbReference>
<dbReference type="PRINTS" id="PR01438">
    <property type="entry name" value="UNVRSLSTRESS"/>
</dbReference>
<evidence type="ECO:0000313" key="4">
    <source>
        <dbReference type="EMBL" id="BDM69372.1"/>
    </source>
</evidence>
<evidence type="ECO:0000313" key="5">
    <source>
        <dbReference type="Proteomes" id="UP001059597"/>
    </source>
</evidence>
<gene>
    <name evidence="4" type="ORF">HEK616_28590</name>
</gene>
<accession>A0ABN6QVE2</accession>
<sequence length="170" mass="17689">MNGQPEAPKAPQESKESKASKTSKGTSRIVVGVDGSESSKEALRWAVRQADLTDSHVNAVIAWEYPPLYGSIGWLDAPQELAGNIKMWADQALDGAIREVVKAGDMSRVKATVAYGTPAAVLLEAAGDASLLVVGSRGRGGFSGALLGSVSQHCSQHAPCPVVVVRGGEH</sequence>
<dbReference type="CDD" id="cd00293">
    <property type="entry name" value="USP-like"/>
    <property type="match status" value="1"/>
</dbReference>
<name>A0ABN6QVE2_STRNI</name>
<evidence type="ECO:0000256" key="2">
    <source>
        <dbReference type="SAM" id="MobiDB-lite"/>
    </source>
</evidence>
<protein>
    <submittedName>
        <fullName evidence="4">Universal stress protein</fullName>
    </submittedName>
</protein>
<organism evidence="4 5">
    <name type="scientific">Streptomyces nigrescens</name>
    <dbReference type="NCBI Taxonomy" id="1920"/>
    <lineage>
        <taxon>Bacteria</taxon>
        <taxon>Bacillati</taxon>
        <taxon>Actinomycetota</taxon>
        <taxon>Actinomycetes</taxon>
        <taxon>Kitasatosporales</taxon>
        <taxon>Streptomycetaceae</taxon>
        <taxon>Streptomyces</taxon>
    </lineage>
</organism>
<dbReference type="PANTHER" id="PTHR46553">
    <property type="entry name" value="ADENINE NUCLEOTIDE ALPHA HYDROLASES-LIKE SUPERFAMILY PROTEIN"/>
    <property type="match status" value="1"/>
</dbReference>
<dbReference type="RefSeq" id="WP_261953284.1">
    <property type="nucleotide sequence ID" value="NZ_AP026073.1"/>
</dbReference>
<dbReference type="Proteomes" id="UP001059597">
    <property type="component" value="Chromosome"/>
</dbReference>